<reference evidence="1 2" key="1">
    <citation type="journal article" date="2014" name="Agronomy (Basel)">
        <title>A Draft Genome Sequence for Ensete ventricosum, the Drought-Tolerant Tree Against Hunger.</title>
        <authorList>
            <person name="Harrison J."/>
            <person name="Moore K.A."/>
            <person name="Paszkiewicz K."/>
            <person name="Jones T."/>
            <person name="Grant M."/>
            <person name="Ambacheew D."/>
            <person name="Muzemil S."/>
            <person name="Studholme D.J."/>
        </authorList>
    </citation>
    <scope>NUCLEOTIDE SEQUENCE [LARGE SCALE GENOMIC DNA]</scope>
</reference>
<evidence type="ECO:0000313" key="1">
    <source>
        <dbReference type="EMBL" id="RRT80115.1"/>
    </source>
</evidence>
<comment type="caution">
    <text evidence="1">The sequence shown here is derived from an EMBL/GenBank/DDBJ whole genome shotgun (WGS) entry which is preliminary data.</text>
</comment>
<protein>
    <submittedName>
        <fullName evidence="1">Uncharacterized protein</fullName>
    </submittedName>
</protein>
<dbReference type="EMBL" id="AMZH03001229">
    <property type="protein sequence ID" value="RRT80115.1"/>
    <property type="molecule type" value="Genomic_DNA"/>
</dbReference>
<evidence type="ECO:0000313" key="2">
    <source>
        <dbReference type="Proteomes" id="UP000287651"/>
    </source>
</evidence>
<proteinExistence type="predicted"/>
<sequence length="171" mass="19581">MILQNWLNNAHLCLMEKKPGSIDIDFFNKLKSEVSLNSVSELKIDNFLVQELEDFLIVADNLTVSIPEMDLLRKYRSEARSWACHLQDVLQNLNERNDHGNIVIELSHFLKAGELLRVQVDELPLVKAELKKSICRENTSKHHGLSYMLLQALATLMPLGFIQQVLNEASQ</sequence>
<gene>
    <name evidence="1" type="ORF">B296_00024328</name>
</gene>
<accession>A0A427AV68</accession>
<name>A0A427AV68_ENSVE</name>
<organism evidence="1 2">
    <name type="scientific">Ensete ventricosum</name>
    <name type="common">Abyssinian banana</name>
    <name type="synonym">Musa ensete</name>
    <dbReference type="NCBI Taxonomy" id="4639"/>
    <lineage>
        <taxon>Eukaryota</taxon>
        <taxon>Viridiplantae</taxon>
        <taxon>Streptophyta</taxon>
        <taxon>Embryophyta</taxon>
        <taxon>Tracheophyta</taxon>
        <taxon>Spermatophyta</taxon>
        <taxon>Magnoliopsida</taxon>
        <taxon>Liliopsida</taxon>
        <taxon>Zingiberales</taxon>
        <taxon>Musaceae</taxon>
        <taxon>Ensete</taxon>
    </lineage>
</organism>
<dbReference type="Proteomes" id="UP000287651">
    <property type="component" value="Unassembled WGS sequence"/>
</dbReference>
<dbReference type="AlphaFoldDB" id="A0A427AV68"/>